<accession>A0A1S2M9I4</accession>
<proteinExistence type="predicted"/>
<evidence type="ECO:0000259" key="10">
    <source>
        <dbReference type="PROSITE" id="PS50110"/>
    </source>
</evidence>
<dbReference type="Pfam" id="PF00072">
    <property type="entry name" value="Response_reg"/>
    <property type="match status" value="1"/>
</dbReference>
<protein>
    <recommendedName>
        <fullName evidence="13">DNA-binding response regulator</fullName>
    </recommendedName>
</protein>
<keyword evidence="7" id="KW-0804">Transcription</keyword>
<keyword evidence="12" id="KW-1185">Reference proteome</keyword>
<dbReference type="Proteomes" id="UP000180057">
    <property type="component" value="Unassembled WGS sequence"/>
</dbReference>
<dbReference type="GO" id="GO:0000160">
    <property type="term" value="P:phosphorelay signal transduction system"/>
    <property type="evidence" value="ECO:0007669"/>
    <property type="project" value="UniProtKB-KW"/>
</dbReference>
<evidence type="ECO:0000256" key="7">
    <source>
        <dbReference type="ARBA" id="ARBA00023163"/>
    </source>
</evidence>
<evidence type="ECO:0000256" key="6">
    <source>
        <dbReference type="ARBA" id="ARBA00023125"/>
    </source>
</evidence>
<evidence type="ECO:0000259" key="9">
    <source>
        <dbReference type="PROSITE" id="PS01124"/>
    </source>
</evidence>
<feature type="domain" description="Response regulatory" evidence="10">
    <location>
        <begin position="3"/>
        <end position="120"/>
    </location>
</feature>
<dbReference type="SMART" id="SM00342">
    <property type="entry name" value="HTH_ARAC"/>
    <property type="match status" value="1"/>
</dbReference>
<reference evidence="11 12" key="1">
    <citation type="submission" date="2016-10" db="EMBL/GenBank/DDBJ databases">
        <title>Draft genome sequences of four alkaliphilic bacteria belonging to the Anaerobacillus genus.</title>
        <authorList>
            <person name="Bassil N.M."/>
            <person name="Lloyd J.R."/>
        </authorList>
    </citation>
    <scope>NUCLEOTIDE SEQUENCE [LARGE SCALE GENOMIC DNA]</scope>
    <source>
        <strain evidence="11 12">DSM 22531</strain>
    </source>
</reference>
<dbReference type="STRING" id="472963.BKP45_00370"/>
<dbReference type="Gene3D" id="3.40.50.2300">
    <property type="match status" value="1"/>
</dbReference>
<dbReference type="EMBL" id="MLQS01000001">
    <property type="protein sequence ID" value="OIJ21274.1"/>
    <property type="molecule type" value="Genomic_DNA"/>
</dbReference>
<sequence>MYKVILVDDEKLIVESLKNTVLWEAMNCQVVATANNGRQAIEVYEKYNPDIVITDIKMPDMNGIDFLEAIFPKRKSDKVIVLSGFDEFEFARDALQYKAFQYLLKPVDREELYQVIEKAIKEIGKEKVIIHSTDKQKIFDLLIHKTDQPEQLDHFRYREYSVMVVQTIATDLIEQLLEDIQTEDKLLYVYHPSKGQVVIAFGTNEKVMVDMEFIANKIRNNISEAVILIGSETRDLKNLNISYEFALKLGAIRQFVEKNIITEEDYQAYQELTNDSAEVLKAAKEYIETNYQRNVTNESVAKHFGFSSSYFSTLFKKHHGITFIDHITNVRIKHACSLLKDTKKPTYAIASLVGYEDQRYFSQVFKRKMGVTPSTYRKNVSE</sequence>
<dbReference type="InterPro" id="IPR011006">
    <property type="entry name" value="CheY-like_superfamily"/>
</dbReference>
<feature type="domain" description="HTH araC/xylS-type" evidence="9">
    <location>
        <begin position="281"/>
        <end position="379"/>
    </location>
</feature>
<dbReference type="RefSeq" id="WP_071387894.1">
    <property type="nucleotide sequence ID" value="NZ_MLQS01000001.1"/>
</dbReference>
<dbReference type="Gene3D" id="1.10.10.60">
    <property type="entry name" value="Homeodomain-like"/>
    <property type="match status" value="2"/>
</dbReference>
<evidence type="ECO:0000256" key="5">
    <source>
        <dbReference type="ARBA" id="ARBA00023015"/>
    </source>
</evidence>
<dbReference type="SUPFAM" id="SSF46689">
    <property type="entry name" value="Homeodomain-like"/>
    <property type="match status" value="2"/>
</dbReference>
<evidence type="ECO:0000313" key="11">
    <source>
        <dbReference type="EMBL" id="OIJ21274.1"/>
    </source>
</evidence>
<dbReference type="AlphaFoldDB" id="A0A1S2M9I4"/>
<comment type="caution">
    <text evidence="11">The sequence shown here is derived from an EMBL/GenBank/DDBJ whole genome shotgun (WGS) entry which is preliminary data.</text>
</comment>
<evidence type="ECO:0000256" key="3">
    <source>
        <dbReference type="ARBA" id="ARBA00022553"/>
    </source>
</evidence>
<dbReference type="PANTHER" id="PTHR42713">
    <property type="entry name" value="HISTIDINE KINASE-RELATED"/>
    <property type="match status" value="1"/>
</dbReference>
<dbReference type="PRINTS" id="PR00032">
    <property type="entry name" value="HTHARAC"/>
</dbReference>
<dbReference type="InterPro" id="IPR009057">
    <property type="entry name" value="Homeodomain-like_sf"/>
</dbReference>
<keyword evidence="5" id="KW-0805">Transcription regulation</keyword>
<keyword evidence="6" id="KW-0238">DNA-binding</keyword>
<dbReference type="PROSITE" id="PS50110">
    <property type="entry name" value="RESPONSE_REGULATORY"/>
    <property type="match status" value="1"/>
</dbReference>
<keyword evidence="3 8" id="KW-0597">Phosphoprotein</keyword>
<dbReference type="InterPro" id="IPR020449">
    <property type="entry name" value="Tscrpt_reg_AraC-type_HTH"/>
</dbReference>
<organism evidence="11 12">
    <name type="scientific">Anaerobacillus alkalidiazotrophicus</name>
    <dbReference type="NCBI Taxonomy" id="472963"/>
    <lineage>
        <taxon>Bacteria</taxon>
        <taxon>Bacillati</taxon>
        <taxon>Bacillota</taxon>
        <taxon>Bacilli</taxon>
        <taxon>Bacillales</taxon>
        <taxon>Bacillaceae</taxon>
        <taxon>Anaerobacillus</taxon>
    </lineage>
</organism>
<evidence type="ECO:0000256" key="1">
    <source>
        <dbReference type="ARBA" id="ARBA00004496"/>
    </source>
</evidence>
<dbReference type="InterPro" id="IPR001789">
    <property type="entry name" value="Sig_transdc_resp-reg_receiver"/>
</dbReference>
<dbReference type="InterPro" id="IPR051552">
    <property type="entry name" value="HptR"/>
</dbReference>
<dbReference type="CDD" id="cd17536">
    <property type="entry name" value="REC_YesN-like"/>
    <property type="match status" value="1"/>
</dbReference>
<dbReference type="GO" id="GO:0003700">
    <property type="term" value="F:DNA-binding transcription factor activity"/>
    <property type="evidence" value="ECO:0007669"/>
    <property type="project" value="InterPro"/>
</dbReference>
<gene>
    <name evidence="11" type="ORF">BKP45_00370</name>
</gene>
<dbReference type="PANTHER" id="PTHR42713:SF3">
    <property type="entry name" value="TRANSCRIPTIONAL REGULATORY PROTEIN HPTR"/>
    <property type="match status" value="1"/>
</dbReference>
<dbReference type="GO" id="GO:0005737">
    <property type="term" value="C:cytoplasm"/>
    <property type="evidence" value="ECO:0007669"/>
    <property type="project" value="UniProtKB-SubCell"/>
</dbReference>
<evidence type="ECO:0000256" key="8">
    <source>
        <dbReference type="PROSITE-ProRule" id="PRU00169"/>
    </source>
</evidence>
<evidence type="ECO:0000256" key="4">
    <source>
        <dbReference type="ARBA" id="ARBA00023012"/>
    </source>
</evidence>
<dbReference type="GO" id="GO:0043565">
    <property type="term" value="F:sequence-specific DNA binding"/>
    <property type="evidence" value="ECO:0007669"/>
    <property type="project" value="InterPro"/>
</dbReference>
<feature type="modified residue" description="4-aspartylphosphate" evidence="8">
    <location>
        <position position="55"/>
    </location>
</feature>
<dbReference type="OrthoDB" id="342399at2"/>
<evidence type="ECO:0000256" key="2">
    <source>
        <dbReference type="ARBA" id="ARBA00022490"/>
    </source>
</evidence>
<name>A0A1S2M9I4_9BACI</name>
<evidence type="ECO:0000313" key="12">
    <source>
        <dbReference type="Proteomes" id="UP000180057"/>
    </source>
</evidence>
<keyword evidence="2" id="KW-0963">Cytoplasm</keyword>
<dbReference type="PROSITE" id="PS01124">
    <property type="entry name" value="HTH_ARAC_FAMILY_2"/>
    <property type="match status" value="1"/>
</dbReference>
<dbReference type="SMART" id="SM00448">
    <property type="entry name" value="REC"/>
    <property type="match status" value="1"/>
</dbReference>
<dbReference type="Pfam" id="PF12833">
    <property type="entry name" value="HTH_18"/>
    <property type="match status" value="1"/>
</dbReference>
<dbReference type="InterPro" id="IPR018060">
    <property type="entry name" value="HTH_AraC"/>
</dbReference>
<comment type="subcellular location">
    <subcellularLocation>
        <location evidence="1">Cytoplasm</location>
    </subcellularLocation>
</comment>
<evidence type="ECO:0008006" key="13">
    <source>
        <dbReference type="Google" id="ProtNLM"/>
    </source>
</evidence>
<keyword evidence="4" id="KW-0902">Two-component regulatory system</keyword>
<dbReference type="SUPFAM" id="SSF52172">
    <property type="entry name" value="CheY-like"/>
    <property type="match status" value="1"/>
</dbReference>